<dbReference type="PANTHER" id="PTHR43394">
    <property type="entry name" value="ATP-DEPENDENT PERMEASE MDL1, MITOCHONDRIAL"/>
    <property type="match status" value="1"/>
</dbReference>
<dbReference type="OrthoDB" id="6500128at2759"/>
<reference evidence="4 5" key="1">
    <citation type="submission" date="2019-01" db="EMBL/GenBank/DDBJ databases">
        <title>Draft genome sequence of Psathyrella aberdarensis IHI B618.</title>
        <authorList>
            <person name="Buettner E."/>
            <person name="Kellner H."/>
        </authorList>
    </citation>
    <scope>NUCLEOTIDE SEQUENCE [LARGE SCALE GENOMIC DNA]</scope>
    <source>
        <strain evidence="4 5">IHI B618</strain>
    </source>
</reference>
<accession>A0A4Q2DFB6</accession>
<dbReference type="Pfam" id="PF00005">
    <property type="entry name" value="ABC_tran"/>
    <property type="match status" value="1"/>
</dbReference>
<dbReference type="Proteomes" id="UP000290288">
    <property type="component" value="Unassembled WGS sequence"/>
</dbReference>
<evidence type="ECO:0000313" key="5">
    <source>
        <dbReference type="Proteomes" id="UP000290288"/>
    </source>
</evidence>
<dbReference type="InterPro" id="IPR003439">
    <property type="entry name" value="ABC_transporter-like_ATP-bd"/>
</dbReference>
<dbReference type="InterPro" id="IPR039421">
    <property type="entry name" value="Type_1_exporter"/>
</dbReference>
<evidence type="ECO:0000259" key="3">
    <source>
        <dbReference type="PROSITE" id="PS50893"/>
    </source>
</evidence>
<feature type="domain" description="ABC transporter" evidence="3">
    <location>
        <begin position="51"/>
        <end position="345"/>
    </location>
</feature>
<dbReference type="PROSITE" id="PS00211">
    <property type="entry name" value="ABC_TRANSPORTER_1"/>
    <property type="match status" value="1"/>
</dbReference>
<dbReference type="Gene3D" id="3.40.50.300">
    <property type="entry name" value="P-loop containing nucleotide triphosphate hydrolases"/>
    <property type="match status" value="1"/>
</dbReference>
<dbReference type="InterPro" id="IPR017871">
    <property type="entry name" value="ABC_transporter-like_CS"/>
</dbReference>
<sequence>MRSLGAQVEGISTQVDKVRRFYELLELPNKIEDGHIPFPENQMDLSQGISVEFKNVSFSYSDSDKPELALKNTSFKIEQGQLCVIVGENGSGKSTILNLITRIYDVTEGEILLNGLDIRTLKLADVRKAIAVLFQEYSIFPLTVSLLPSLARPLSLTYYMKLGQNIGYGDPQHAEDMDKIEQAAKLGGAEFISTLPCKFDHFVQRPVWEYSSADPTGNSVFAGKEVDFSKLKLNDQMRDFSGGQKQRIALSRTFMKSLVSPSSNVGMLLFDEPSASLDPKAEHDLFTRLRELRGSKTMIFSSHRFGKLTRHADLILYIDKGEVLEAGNHVNLMKKNGEYAKFWNLQAQDFL</sequence>
<dbReference type="SUPFAM" id="SSF52540">
    <property type="entry name" value="P-loop containing nucleoside triphosphate hydrolases"/>
    <property type="match status" value="1"/>
</dbReference>
<dbReference type="GO" id="GO:0005524">
    <property type="term" value="F:ATP binding"/>
    <property type="evidence" value="ECO:0007669"/>
    <property type="project" value="UniProtKB-KW"/>
</dbReference>
<evidence type="ECO:0000313" key="4">
    <source>
        <dbReference type="EMBL" id="RXW18500.1"/>
    </source>
</evidence>
<keyword evidence="2" id="KW-0067">ATP-binding</keyword>
<evidence type="ECO:0000256" key="1">
    <source>
        <dbReference type="ARBA" id="ARBA00022741"/>
    </source>
</evidence>
<dbReference type="PROSITE" id="PS50893">
    <property type="entry name" value="ABC_TRANSPORTER_2"/>
    <property type="match status" value="1"/>
</dbReference>
<dbReference type="GO" id="GO:0016887">
    <property type="term" value="F:ATP hydrolysis activity"/>
    <property type="evidence" value="ECO:0007669"/>
    <property type="project" value="InterPro"/>
</dbReference>
<dbReference type="SMART" id="SM00382">
    <property type="entry name" value="AAA"/>
    <property type="match status" value="1"/>
</dbReference>
<name>A0A4Q2DFB6_9AGAR</name>
<proteinExistence type="predicted"/>
<organism evidence="4 5">
    <name type="scientific">Candolleomyces aberdarensis</name>
    <dbReference type="NCBI Taxonomy" id="2316362"/>
    <lineage>
        <taxon>Eukaryota</taxon>
        <taxon>Fungi</taxon>
        <taxon>Dikarya</taxon>
        <taxon>Basidiomycota</taxon>
        <taxon>Agaricomycotina</taxon>
        <taxon>Agaricomycetes</taxon>
        <taxon>Agaricomycetidae</taxon>
        <taxon>Agaricales</taxon>
        <taxon>Agaricineae</taxon>
        <taxon>Psathyrellaceae</taxon>
        <taxon>Candolleomyces</taxon>
    </lineage>
</organism>
<dbReference type="AlphaFoldDB" id="A0A4Q2DFB6"/>
<keyword evidence="1" id="KW-0547">Nucleotide-binding</keyword>
<dbReference type="EMBL" id="SDEE01000261">
    <property type="protein sequence ID" value="RXW18500.1"/>
    <property type="molecule type" value="Genomic_DNA"/>
</dbReference>
<dbReference type="InterPro" id="IPR027417">
    <property type="entry name" value="P-loop_NTPase"/>
</dbReference>
<gene>
    <name evidence="4" type="ORF">EST38_g7337</name>
</gene>
<comment type="caution">
    <text evidence="4">The sequence shown here is derived from an EMBL/GenBank/DDBJ whole genome shotgun (WGS) entry which is preliminary data.</text>
</comment>
<dbReference type="STRING" id="2316362.A0A4Q2DFB6"/>
<dbReference type="GO" id="GO:0015421">
    <property type="term" value="F:ABC-type oligopeptide transporter activity"/>
    <property type="evidence" value="ECO:0007669"/>
    <property type="project" value="TreeGrafter"/>
</dbReference>
<evidence type="ECO:0000256" key="2">
    <source>
        <dbReference type="ARBA" id="ARBA00022840"/>
    </source>
</evidence>
<dbReference type="InterPro" id="IPR003593">
    <property type="entry name" value="AAA+_ATPase"/>
</dbReference>
<dbReference type="PANTHER" id="PTHR43394:SF1">
    <property type="entry name" value="ATP-BINDING CASSETTE SUB-FAMILY B MEMBER 10, MITOCHONDRIAL"/>
    <property type="match status" value="1"/>
</dbReference>
<protein>
    <recommendedName>
        <fullName evidence="3">ABC transporter domain-containing protein</fullName>
    </recommendedName>
</protein>
<keyword evidence="5" id="KW-1185">Reference proteome</keyword>